<reference evidence="2" key="1">
    <citation type="submission" date="2021-01" db="EMBL/GenBank/DDBJ databases">
        <title>Whole genome shotgun sequence of Sinosporangium siamense NBRC 109515.</title>
        <authorList>
            <person name="Komaki H."/>
            <person name="Tamura T."/>
        </authorList>
    </citation>
    <scope>NUCLEOTIDE SEQUENCE</scope>
    <source>
        <strain evidence="2">NBRC 109515</strain>
    </source>
</reference>
<feature type="compositionally biased region" description="Basic and acidic residues" evidence="1">
    <location>
        <begin position="47"/>
        <end position="62"/>
    </location>
</feature>
<proteinExistence type="predicted"/>
<dbReference type="Proteomes" id="UP000606172">
    <property type="component" value="Unassembled WGS sequence"/>
</dbReference>
<feature type="region of interest" description="Disordered" evidence="1">
    <location>
        <begin position="183"/>
        <end position="203"/>
    </location>
</feature>
<organism evidence="2 3">
    <name type="scientific">Sinosporangium siamense</name>
    <dbReference type="NCBI Taxonomy" id="1367973"/>
    <lineage>
        <taxon>Bacteria</taxon>
        <taxon>Bacillati</taxon>
        <taxon>Actinomycetota</taxon>
        <taxon>Actinomycetes</taxon>
        <taxon>Streptosporangiales</taxon>
        <taxon>Streptosporangiaceae</taxon>
        <taxon>Sinosporangium</taxon>
    </lineage>
</organism>
<name>A0A919RFV2_9ACTN</name>
<sequence length="203" mass="21418">MYGTAMHDQESLAAIAWSRDTRDEVRTSSKAPTHEREQYATSGPEARGQRPEARGQRARGDPRNADLRRVCCEIRPRMSAAADLVITAYGTAMGDRSVSRDRRLGVTWGESVYEAQAIKHGVTWLARAVRSSGPAPAPGAAASARPCEVDLRRVCCAIGPGMSSSGVAWGESVNEAQAIKHGAASQARAVRSPGPGPGAGIPA</sequence>
<protein>
    <submittedName>
        <fullName evidence="2">Uncharacterized protein</fullName>
    </submittedName>
</protein>
<comment type="caution">
    <text evidence="2">The sequence shown here is derived from an EMBL/GenBank/DDBJ whole genome shotgun (WGS) entry which is preliminary data.</text>
</comment>
<dbReference type="AlphaFoldDB" id="A0A919RFV2"/>
<dbReference type="EMBL" id="BOOW01000019">
    <property type="protein sequence ID" value="GII92858.1"/>
    <property type="molecule type" value="Genomic_DNA"/>
</dbReference>
<feature type="region of interest" description="Disordered" evidence="1">
    <location>
        <begin position="1"/>
        <end position="62"/>
    </location>
</feature>
<evidence type="ECO:0000313" key="2">
    <source>
        <dbReference type="EMBL" id="GII92858.1"/>
    </source>
</evidence>
<keyword evidence="3" id="KW-1185">Reference proteome</keyword>
<evidence type="ECO:0000313" key="3">
    <source>
        <dbReference type="Proteomes" id="UP000606172"/>
    </source>
</evidence>
<evidence type="ECO:0000256" key="1">
    <source>
        <dbReference type="SAM" id="MobiDB-lite"/>
    </source>
</evidence>
<feature type="compositionally biased region" description="Basic and acidic residues" evidence="1">
    <location>
        <begin position="19"/>
        <end position="38"/>
    </location>
</feature>
<gene>
    <name evidence="2" type="ORF">Ssi02_30890</name>
</gene>
<accession>A0A919RFV2</accession>